<evidence type="ECO:0000313" key="10">
    <source>
        <dbReference type="Proteomes" id="UP000183080"/>
    </source>
</evidence>
<evidence type="ECO:0000313" key="9">
    <source>
        <dbReference type="EMBL" id="OIR20195.1"/>
    </source>
</evidence>
<dbReference type="Pfam" id="PF10503">
    <property type="entry name" value="Esterase_PHB"/>
    <property type="match status" value="1"/>
</dbReference>
<feature type="region of interest" description="Disordered" evidence="8">
    <location>
        <begin position="45"/>
        <end position="69"/>
    </location>
</feature>
<comment type="subcellular location">
    <subcellularLocation>
        <location evidence="1">Secreted</location>
    </subcellularLocation>
</comment>
<evidence type="ECO:0000256" key="7">
    <source>
        <dbReference type="ARBA" id="ARBA00023326"/>
    </source>
</evidence>
<dbReference type="InterPro" id="IPR029058">
    <property type="entry name" value="AB_hydrolase_fold"/>
</dbReference>
<accession>A0A1J5TJ64</accession>
<keyword evidence="5" id="KW-0378">Hydrolase</keyword>
<comment type="caution">
    <text evidence="9">The sequence shown here is derived from an EMBL/GenBank/DDBJ whole genome shotgun (WGS) entry which is preliminary data.</text>
</comment>
<dbReference type="AlphaFoldDB" id="A0A1J5TJ64"/>
<sequence>MKKISLILITFLLVAGASGSYGYFVYIYDNNSSSSEDAIVKDEIVEEEQSETPQNQTVSNETEEPEEENLPFERLGIYNCINHDSEQRCWQVHIPDDLDASTPVPLIVDIHGYSSNSTNQRALSDFDSIADEYGAIVLYPDGLTSQNPWDTEAQQGWNAGWCCGRPASENIDDLGFIEEMVSISLQIYNIDSDKIYASGWSNGCAMAQRLAMESSHIFAAVGCMSFYLLMTPVNTYSPIPIMEVHGFLDQVVLYESSVLSVPTNPESWTDPEAVQTGAIENLYEWADLNGCTGLTPDYNDQQPLYSIQGFSNCENNSQVRLMTIFGAQHNPYAKDYAGEGLGMLLPGTQGLVQSSYVVWDFLSQFSK</sequence>
<dbReference type="GO" id="GO:0005576">
    <property type="term" value="C:extracellular region"/>
    <property type="evidence" value="ECO:0007669"/>
    <property type="project" value="UniProtKB-SubCell"/>
</dbReference>
<keyword evidence="7" id="KW-0624">Polysaccharide degradation</keyword>
<dbReference type="PANTHER" id="PTHR38050:SF2">
    <property type="entry name" value="FERULOYL ESTERASE C-RELATED"/>
    <property type="match status" value="1"/>
</dbReference>
<keyword evidence="4" id="KW-0732">Signal</keyword>
<evidence type="ECO:0000256" key="2">
    <source>
        <dbReference type="ARBA" id="ARBA00022525"/>
    </source>
</evidence>
<dbReference type="GO" id="GO:0030600">
    <property type="term" value="F:feruloyl esterase activity"/>
    <property type="evidence" value="ECO:0007669"/>
    <property type="project" value="InterPro"/>
</dbReference>
<dbReference type="Proteomes" id="UP000183080">
    <property type="component" value="Unassembled WGS sequence"/>
</dbReference>
<protein>
    <recommendedName>
        <fullName evidence="11">Phospholipase/carboxylesterase/thioesterase domain-containing protein</fullName>
    </recommendedName>
</protein>
<keyword evidence="6" id="KW-0119">Carbohydrate metabolism</keyword>
<evidence type="ECO:0000256" key="3">
    <source>
        <dbReference type="ARBA" id="ARBA00022651"/>
    </source>
</evidence>
<evidence type="ECO:0000256" key="5">
    <source>
        <dbReference type="ARBA" id="ARBA00022801"/>
    </source>
</evidence>
<keyword evidence="2" id="KW-0964">Secreted</keyword>
<evidence type="ECO:0000256" key="4">
    <source>
        <dbReference type="ARBA" id="ARBA00022729"/>
    </source>
</evidence>
<keyword evidence="3" id="KW-0858">Xylan degradation</keyword>
<name>A0A1J5TJ64_9ARCH</name>
<dbReference type="STRING" id="1888995.BD935_05040"/>
<dbReference type="GO" id="GO:0045493">
    <property type="term" value="P:xylan catabolic process"/>
    <property type="evidence" value="ECO:0007669"/>
    <property type="project" value="UniProtKB-KW"/>
</dbReference>
<proteinExistence type="predicted"/>
<evidence type="ECO:0000256" key="8">
    <source>
        <dbReference type="SAM" id="MobiDB-lite"/>
    </source>
</evidence>
<dbReference type="SUPFAM" id="SSF53474">
    <property type="entry name" value="alpha/beta-Hydrolases"/>
    <property type="match status" value="1"/>
</dbReference>
<dbReference type="InterPro" id="IPR043595">
    <property type="entry name" value="FaeB/C/D"/>
</dbReference>
<dbReference type="EMBL" id="MIZA01000013">
    <property type="protein sequence ID" value="OIR20195.1"/>
    <property type="molecule type" value="Genomic_DNA"/>
</dbReference>
<evidence type="ECO:0008006" key="11">
    <source>
        <dbReference type="Google" id="ProtNLM"/>
    </source>
</evidence>
<dbReference type="InterPro" id="IPR010126">
    <property type="entry name" value="Esterase_phb"/>
</dbReference>
<dbReference type="PANTHER" id="PTHR38050">
    <property type="match status" value="1"/>
</dbReference>
<reference evidence="9 10" key="1">
    <citation type="submission" date="2016-08" db="EMBL/GenBank/DDBJ databases">
        <title>New Insights into Marine Group III Euryarchaeota, from dark to light.</title>
        <authorList>
            <person name="Haro-Moreno J.M."/>
            <person name="Rodriguez-Valera F."/>
            <person name="Lopez-Garcia P."/>
            <person name="Moreira D."/>
            <person name="Martin-Cuadrado A.B."/>
        </authorList>
    </citation>
    <scope>NUCLEOTIDE SEQUENCE [LARGE SCALE GENOMIC DNA]</scope>
    <source>
        <strain evidence="9">CG-Epi1</strain>
    </source>
</reference>
<dbReference type="Gene3D" id="3.40.50.1820">
    <property type="entry name" value="alpha/beta hydrolase"/>
    <property type="match status" value="1"/>
</dbReference>
<gene>
    <name evidence="9" type="ORF">BD935_05040</name>
</gene>
<evidence type="ECO:0000256" key="6">
    <source>
        <dbReference type="ARBA" id="ARBA00023277"/>
    </source>
</evidence>
<organism evidence="9 10">
    <name type="scientific">Marine Group III euryarchaeote CG-Epi1</name>
    <dbReference type="NCBI Taxonomy" id="1888995"/>
    <lineage>
        <taxon>Archaea</taxon>
        <taxon>Methanobacteriati</taxon>
        <taxon>Thermoplasmatota</taxon>
        <taxon>Thermoplasmata</taxon>
        <taxon>Candidatus Thermoprofundales</taxon>
    </lineage>
</organism>
<evidence type="ECO:0000256" key="1">
    <source>
        <dbReference type="ARBA" id="ARBA00004613"/>
    </source>
</evidence>